<evidence type="ECO:0000256" key="6">
    <source>
        <dbReference type="ARBA" id="ARBA00023277"/>
    </source>
</evidence>
<reference evidence="8 9" key="1">
    <citation type="submission" date="2014-03" db="EMBL/GenBank/DDBJ databases">
        <title>Genome sequence of Mycoplasma ovipneumoniae strain 14811.</title>
        <authorList>
            <person name="Sirand-Pugnet P."/>
            <person name="Breton M."/>
            <person name="Dordet-Frisoni E."/>
            <person name="Baranowski E."/>
            <person name="Barre A."/>
            <person name="Couture C."/>
            <person name="Dupuy V."/>
            <person name="Gaurivaud P."/>
            <person name="Jacob D."/>
            <person name="Lemaitre C."/>
            <person name="Manso-Silvan L."/>
            <person name="Nikolski M."/>
            <person name="Nouvel L.-X."/>
            <person name="Poumarat F."/>
            <person name="Tardy F."/>
            <person name="Thebault P."/>
            <person name="Theil S."/>
            <person name="Citti C."/>
            <person name="Thiaucourt F."/>
            <person name="Blanchard A."/>
        </authorList>
    </citation>
    <scope>NUCLEOTIDE SEQUENCE [LARGE SCALE GENOMIC DNA]</scope>
    <source>
        <strain evidence="8 9">14811</strain>
    </source>
</reference>
<comment type="similarity">
    <text evidence="4 7">Belongs to the NanE family.</text>
</comment>
<dbReference type="PATRIC" id="fig|1188239.3.peg.1498"/>
<evidence type="ECO:0000256" key="5">
    <source>
        <dbReference type="ARBA" id="ARBA00023235"/>
    </source>
</evidence>
<organism evidence="8 9">
    <name type="scientific">Mesomycoplasma ovipneumoniae 14811</name>
    <dbReference type="NCBI Taxonomy" id="1188239"/>
    <lineage>
        <taxon>Bacteria</taxon>
        <taxon>Bacillati</taxon>
        <taxon>Mycoplasmatota</taxon>
        <taxon>Mycoplasmoidales</taxon>
        <taxon>Metamycoplasmataceae</taxon>
        <taxon>Mesomycoplasma</taxon>
    </lineage>
</organism>
<dbReference type="InterPro" id="IPR013785">
    <property type="entry name" value="Aldolase_TIM"/>
</dbReference>
<evidence type="ECO:0000256" key="1">
    <source>
        <dbReference type="ARBA" id="ARBA00000056"/>
    </source>
</evidence>
<proteinExistence type="inferred from homology"/>
<evidence type="ECO:0000256" key="7">
    <source>
        <dbReference type="HAMAP-Rule" id="MF_01235"/>
    </source>
</evidence>
<keyword evidence="6 7" id="KW-0119">Carbohydrate metabolism</keyword>
<dbReference type="eggNOG" id="COG3010">
    <property type="taxonomic scope" value="Bacteria"/>
</dbReference>
<comment type="pathway">
    <text evidence="3 7">Amino-sugar metabolism; N-acetylneuraminate degradation; D-fructose 6-phosphate from N-acetylneuraminate: step 3/5.</text>
</comment>
<dbReference type="Pfam" id="PF04131">
    <property type="entry name" value="NanE"/>
    <property type="match status" value="1"/>
</dbReference>
<dbReference type="CDD" id="cd04729">
    <property type="entry name" value="NanE"/>
    <property type="match status" value="1"/>
</dbReference>
<evidence type="ECO:0000256" key="2">
    <source>
        <dbReference type="ARBA" id="ARBA00002147"/>
    </source>
</evidence>
<dbReference type="Proteomes" id="UP000020977">
    <property type="component" value="Unassembled WGS sequence"/>
</dbReference>
<gene>
    <name evidence="7 8" type="primary">nanE</name>
    <name evidence="8" type="ORF">MOVI_6280</name>
</gene>
<keyword evidence="5 7" id="KW-0413">Isomerase</keyword>
<sequence>MRLLKNSFIVSCQALEDEPLYGPKIMQKMMKAALLGGADGIRTSQIDNVKDFFELNQKVPLISLIKKTYPNSSVFITPTLTELKELMQFDNQIIAIDATLRNRPAENLDEIVDFFHKNRKKNQYLLADCADYEDVENAIRLKFDYVAPTLRGYTETTKKHNNIENNYEFLRWMVEKVRNTGIEVVAEGGFNEPQNVIDAFKIGVHSVVVGSMITRPYVITKFFVDKIRKEIN</sequence>
<name>A0A014L5W4_9BACT</name>
<dbReference type="UniPathway" id="UPA00629">
    <property type="reaction ID" value="UER00682"/>
</dbReference>
<dbReference type="STRING" id="1188239.MOVI_6280"/>
<dbReference type="GO" id="GO:0005829">
    <property type="term" value="C:cytosol"/>
    <property type="evidence" value="ECO:0007669"/>
    <property type="project" value="TreeGrafter"/>
</dbReference>
<dbReference type="EC" id="5.1.3.9" evidence="7"/>
<dbReference type="InterPro" id="IPR011060">
    <property type="entry name" value="RibuloseP-bd_barrel"/>
</dbReference>
<dbReference type="NCBIfam" id="NF002231">
    <property type="entry name" value="PRK01130.1"/>
    <property type="match status" value="1"/>
</dbReference>
<dbReference type="InterPro" id="IPR007260">
    <property type="entry name" value="NanE"/>
</dbReference>
<dbReference type="HAMAP" id="MF_01235">
    <property type="entry name" value="ManNAc6P_epimer"/>
    <property type="match status" value="1"/>
</dbReference>
<evidence type="ECO:0000313" key="8">
    <source>
        <dbReference type="EMBL" id="EXU60854.1"/>
    </source>
</evidence>
<dbReference type="GO" id="GO:0019262">
    <property type="term" value="P:N-acetylneuraminate catabolic process"/>
    <property type="evidence" value="ECO:0007669"/>
    <property type="project" value="UniProtKB-UniRule"/>
</dbReference>
<dbReference type="PANTHER" id="PTHR36204">
    <property type="entry name" value="N-ACETYLMANNOSAMINE-6-PHOSPHATE 2-EPIMERASE-RELATED"/>
    <property type="match status" value="1"/>
</dbReference>
<evidence type="ECO:0000256" key="3">
    <source>
        <dbReference type="ARBA" id="ARBA00005081"/>
    </source>
</evidence>
<evidence type="ECO:0000313" key="9">
    <source>
        <dbReference type="Proteomes" id="UP000020977"/>
    </source>
</evidence>
<dbReference type="SUPFAM" id="SSF51366">
    <property type="entry name" value="Ribulose-phoshate binding barrel"/>
    <property type="match status" value="1"/>
</dbReference>
<dbReference type="GO" id="GO:0006053">
    <property type="term" value="P:N-acetylmannosamine catabolic process"/>
    <property type="evidence" value="ECO:0007669"/>
    <property type="project" value="TreeGrafter"/>
</dbReference>
<comment type="function">
    <text evidence="2 7">Converts N-acetylmannosamine-6-phosphate (ManNAc-6-P) to N-acetylglucosamine-6-phosphate (GlcNAc-6-P).</text>
</comment>
<protein>
    <recommendedName>
        <fullName evidence="7">Putative N-acetylmannosamine-6-phosphate 2-epimerase</fullName>
        <ecNumber evidence="7">5.1.3.9</ecNumber>
    </recommendedName>
    <alternativeName>
        <fullName evidence="7">ManNAc-6-P epimerase</fullName>
    </alternativeName>
</protein>
<comment type="catalytic activity">
    <reaction evidence="1 7">
        <text>an N-acyl-D-glucosamine 6-phosphate = an N-acyl-D-mannosamine 6-phosphate</text>
        <dbReference type="Rhea" id="RHEA:23932"/>
        <dbReference type="ChEBI" id="CHEBI:57599"/>
        <dbReference type="ChEBI" id="CHEBI:57666"/>
        <dbReference type="EC" id="5.1.3.9"/>
    </reaction>
</comment>
<dbReference type="Gene3D" id="3.20.20.70">
    <property type="entry name" value="Aldolase class I"/>
    <property type="match status" value="1"/>
</dbReference>
<dbReference type="RefSeq" id="WP_044284448.1">
    <property type="nucleotide sequence ID" value="NZ_JFAD01000034.1"/>
</dbReference>
<comment type="caution">
    <text evidence="8">The sequence shown here is derived from an EMBL/GenBank/DDBJ whole genome shotgun (WGS) entry which is preliminary data.</text>
</comment>
<evidence type="ECO:0000256" key="4">
    <source>
        <dbReference type="ARBA" id="ARBA00007439"/>
    </source>
</evidence>
<dbReference type="GO" id="GO:0047465">
    <property type="term" value="F:N-acylglucosamine-6-phosphate 2-epimerase activity"/>
    <property type="evidence" value="ECO:0007669"/>
    <property type="project" value="UniProtKB-EC"/>
</dbReference>
<dbReference type="AlphaFoldDB" id="A0A014L5W4"/>
<accession>A0A014L5W4</accession>
<dbReference type="EMBL" id="JFAD01000034">
    <property type="protein sequence ID" value="EXU60854.1"/>
    <property type="molecule type" value="Genomic_DNA"/>
</dbReference>
<dbReference type="GO" id="GO:0005975">
    <property type="term" value="P:carbohydrate metabolic process"/>
    <property type="evidence" value="ECO:0007669"/>
    <property type="project" value="UniProtKB-UniRule"/>
</dbReference>
<dbReference type="PANTHER" id="PTHR36204:SF1">
    <property type="entry name" value="N-ACETYLMANNOSAMINE-6-PHOSPHATE 2-EPIMERASE-RELATED"/>
    <property type="match status" value="1"/>
</dbReference>